<dbReference type="InterPro" id="IPR008278">
    <property type="entry name" value="4-PPantetheinyl_Trfase_dom"/>
</dbReference>
<dbReference type="InterPro" id="IPR003542">
    <property type="entry name" value="Enbac_synth_compD-like"/>
</dbReference>
<evidence type="ECO:0000256" key="11">
    <source>
        <dbReference type="ARBA" id="ARBA00049191"/>
    </source>
</evidence>
<protein>
    <recommendedName>
        <fullName evidence="5">Enterobactin synthase component D</fullName>
    </recommendedName>
    <alternativeName>
        <fullName evidence="8">4'-phosphopantetheinyl transferase EntD</fullName>
    </alternativeName>
    <alternativeName>
        <fullName evidence="9">Enterochelin synthase D</fullName>
    </alternativeName>
</protein>
<feature type="domain" description="4'-phosphopantetheinyl transferase" evidence="14">
    <location>
        <begin position="123"/>
        <end position="217"/>
    </location>
</feature>
<dbReference type="InterPro" id="IPR037143">
    <property type="entry name" value="4-PPantetheinyl_Trfase_dom_sf"/>
</dbReference>
<gene>
    <name evidence="16" type="ORF">C942_04465</name>
</gene>
<dbReference type="PRINTS" id="PR01399">
    <property type="entry name" value="ENTSNTHTASED"/>
</dbReference>
<comment type="catalytic activity">
    <reaction evidence="11">
        <text>apo-[peptidyl-carrier protein] + CoA = holo-[peptidyl-carrier protein] + adenosine 3',5'-bisphosphate + H(+)</text>
        <dbReference type="Rhea" id="RHEA:46228"/>
        <dbReference type="Rhea" id="RHEA-COMP:11479"/>
        <dbReference type="Rhea" id="RHEA-COMP:11480"/>
        <dbReference type="ChEBI" id="CHEBI:15378"/>
        <dbReference type="ChEBI" id="CHEBI:29999"/>
        <dbReference type="ChEBI" id="CHEBI:57287"/>
        <dbReference type="ChEBI" id="CHEBI:58343"/>
        <dbReference type="ChEBI" id="CHEBI:64479"/>
    </reaction>
</comment>
<evidence type="ECO:0000256" key="6">
    <source>
        <dbReference type="ARBA" id="ARBA00022679"/>
    </source>
</evidence>
<evidence type="ECO:0000259" key="15">
    <source>
        <dbReference type="Pfam" id="PF17837"/>
    </source>
</evidence>
<dbReference type="PATRIC" id="fig|1056511.3.peg.1294"/>
<keyword evidence="13" id="KW-0460">Magnesium</keyword>
<dbReference type="InterPro" id="IPR041354">
    <property type="entry name" value="4PPT_N"/>
</dbReference>
<dbReference type="SUPFAM" id="SSF56214">
    <property type="entry name" value="4'-phosphopantetheinyl transferase"/>
    <property type="match status" value="1"/>
</dbReference>
<keyword evidence="6 16" id="KW-0808">Transferase</keyword>
<evidence type="ECO:0000256" key="4">
    <source>
        <dbReference type="ARBA" id="ARBA00011503"/>
    </source>
</evidence>
<comment type="catalytic activity">
    <reaction evidence="10">
        <text>apo-[aryl-carrier protein] + CoA = holo-[aryl-carrier protein] + adenosine 3',5'-bisphosphate + H(+)</text>
        <dbReference type="Rhea" id="RHEA:48404"/>
        <dbReference type="Rhea" id="RHEA-COMP:15903"/>
        <dbReference type="Rhea" id="RHEA-COMP:17557"/>
        <dbReference type="ChEBI" id="CHEBI:15378"/>
        <dbReference type="ChEBI" id="CHEBI:29999"/>
        <dbReference type="ChEBI" id="CHEBI:57287"/>
        <dbReference type="ChEBI" id="CHEBI:58343"/>
        <dbReference type="ChEBI" id="CHEBI:64479"/>
    </reaction>
</comment>
<evidence type="ECO:0000256" key="12">
    <source>
        <dbReference type="PIRSR" id="PIRSR603542-1"/>
    </source>
</evidence>
<dbReference type="Pfam" id="PF01648">
    <property type="entry name" value="ACPS"/>
    <property type="match status" value="1"/>
</dbReference>
<feature type="binding site" evidence="12">
    <location>
        <position position="126"/>
    </location>
    <ligand>
        <name>CoA</name>
        <dbReference type="ChEBI" id="CHEBI:57287"/>
    </ligand>
</feature>
<evidence type="ECO:0000256" key="9">
    <source>
        <dbReference type="ARBA" id="ARBA00031996"/>
    </source>
</evidence>
<dbReference type="AlphaFoldDB" id="L8JH79"/>
<evidence type="ECO:0000256" key="5">
    <source>
        <dbReference type="ARBA" id="ARBA00019087"/>
    </source>
</evidence>
<feature type="binding site" evidence="12">
    <location>
        <position position="67"/>
    </location>
    <ligand>
        <name>CoA</name>
        <dbReference type="ChEBI" id="CHEBI:57287"/>
    </ligand>
</feature>
<evidence type="ECO:0000256" key="3">
    <source>
        <dbReference type="ARBA" id="ARBA00008342"/>
    </source>
</evidence>
<evidence type="ECO:0000256" key="2">
    <source>
        <dbReference type="ARBA" id="ARBA00004993"/>
    </source>
</evidence>
<reference evidence="16 17" key="1">
    <citation type="submission" date="2012-12" db="EMBL/GenBank/DDBJ databases">
        <title>Genome Assembly of Photobacterium sp. AK15.</title>
        <authorList>
            <person name="Khatri I."/>
            <person name="Vaidya B."/>
            <person name="Srinivas T.N.R."/>
            <person name="Subramanian S."/>
            <person name="Pinnaka A."/>
        </authorList>
    </citation>
    <scope>NUCLEOTIDE SEQUENCE [LARGE SCALE GENOMIC DNA]</scope>
    <source>
        <strain evidence="16 17">AK15</strain>
    </source>
</reference>
<comment type="function">
    <text evidence="1">Involved in the biosynthesis of the siderophore enterobactin (enterochelin), which is a macrocyclic trimeric lactone of N-(2,3-dihydroxybenzoyl)-serine. The serine trilactone serves as a scaffolding for the three catechol functionalities that provide hexadentate coordination for the tightly ligated iron(2+) atoms. Plays an essential role in the assembly of the enterobactin by catalyzing the transfer of the 4'-phosphopantetheine (Ppant) moiety from coenzyme A to the apo-domains of both EntB (ArCP domain) and EntF (PCP domain) to yield their holo-forms which make them competent for the activation of 2,3-dihydroxybenzoate (DHB) and L-serine, respectively.</text>
</comment>
<feature type="binding site" evidence="12">
    <location>
        <position position="171"/>
    </location>
    <ligand>
        <name>CoA</name>
        <dbReference type="ChEBI" id="CHEBI:57287"/>
    </ligand>
</feature>
<evidence type="ECO:0000259" key="14">
    <source>
        <dbReference type="Pfam" id="PF01648"/>
    </source>
</evidence>
<evidence type="ECO:0000256" key="10">
    <source>
        <dbReference type="ARBA" id="ARBA00049176"/>
    </source>
</evidence>
<evidence type="ECO:0000256" key="13">
    <source>
        <dbReference type="PIRSR" id="PIRSR603542-2"/>
    </source>
</evidence>
<feature type="domain" description="4'-phosphopantetheinyl transferase N-terminal" evidence="15">
    <location>
        <begin position="52"/>
        <end position="115"/>
    </location>
</feature>
<dbReference type="PANTHER" id="PTHR38096">
    <property type="entry name" value="ENTEROBACTIN SYNTHASE COMPONENT D"/>
    <property type="match status" value="1"/>
</dbReference>
<dbReference type="GO" id="GO:0009366">
    <property type="term" value="C:enterobactin synthetase complex"/>
    <property type="evidence" value="ECO:0007669"/>
    <property type="project" value="InterPro"/>
</dbReference>
<dbReference type="EMBL" id="AMZO01000006">
    <property type="protein sequence ID" value="ELR66767.1"/>
    <property type="molecule type" value="Genomic_DNA"/>
</dbReference>
<evidence type="ECO:0000313" key="16">
    <source>
        <dbReference type="EMBL" id="ELR66767.1"/>
    </source>
</evidence>
<feature type="binding site" evidence="12">
    <location>
        <position position="175"/>
    </location>
    <ligand>
        <name>CoA</name>
        <dbReference type="ChEBI" id="CHEBI:57287"/>
    </ligand>
</feature>
<feature type="binding site" evidence="12">
    <location>
        <position position="59"/>
    </location>
    <ligand>
        <name>CoA</name>
        <dbReference type="ChEBI" id="CHEBI:57287"/>
    </ligand>
</feature>
<dbReference type="GO" id="GO:0005886">
    <property type="term" value="C:plasma membrane"/>
    <property type="evidence" value="ECO:0007669"/>
    <property type="project" value="TreeGrafter"/>
</dbReference>
<comment type="pathway">
    <text evidence="2">Siderophore biosynthesis; enterobactin biosynthesis.</text>
</comment>
<dbReference type="UniPathway" id="UPA00017"/>
<dbReference type="GO" id="GO:0000287">
    <property type="term" value="F:magnesium ion binding"/>
    <property type="evidence" value="ECO:0007669"/>
    <property type="project" value="InterPro"/>
</dbReference>
<comment type="similarity">
    <text evidence="3">Belongs to the P-Pant transferase superfamily. EntD family.</text>
</comment>
<keyword evidence="17" id="KW-1185">Reference proteome</keyword>
<dbReference type="Pfam" id="PF17837">
    <property type="entry name" value="4PPT_N"/>
    <property type="match status" value="1"/>
</dbReference>
<evidence type="ECO:0000256" key="8">
    <source>
        <dbReference type="ARBA" id="ARBA00029894"/>
    </source>
</evidence>
<evidence type="ECO:0000256" key="1">
    <source>
        <dbReference type="ARBA" id="ARBA00003937"/>
    </source>
</evidence>
<evidence type="ECO:0000313" key="17">
    <source>
        <dbReference type="Proteomes" id="UP000011134"/>
    </source>
</evidence>
<feature type="binding site" evidence="13">
    <location>
        <position position="128"/>
    </location>
    <ligand>
        <name>Mg(2+)</name>
        <dbReference type="ChEBI" id="CHEBI:18420"/>
    </ligand>
</feature>
<dbReference type="GO" id="GO:0009239">
    <property type="term" value="P:enterobactin biosynthetic process"/>
    <property type="evidence" value="ECO:0007669"/>
    <property type="project" value="UniProtKB-UniPathway"/>
</dbReference>
<feature type="binding site" evidence="13">
    <location>
        <position position="126"/>
    </location>
    <ligand>
        <name>Mg(2+)</name>
        <dbReference type="ChEBI" id="CHEBI:18420"/>
    </ligand>
</feature>
<evidence type="ECO:0000256" key="7">
    <source>
        <dbReference type="ARBA" id="ARBA00023191"/>
    </source>
</evidence>
<accession>L8JH79</accession>
<organism evidence="16 17">
    <name type="scientific">Photobacterium marinum</name>
    <dbReference type="NCBI Taxonomy" id="1056511"/>
    <lineage>
        <taxon>Bacteria</taxon>
        <taxon>Pseudomonadati</taxon>
        <taxon>Pseudomonadota</taxon>
        <taxon>Gammaproteobacteria</taxon>
        <taxon>Vibrionales</taxon>
        <taxon>Vibrionaceae</taxon>
        <taxon>Photobacterium</taxon>
    </lineage>
</organism>
<comment type="caution">
    <text evidence="16">The sequence shown here is derived from an EMBL/GenBank/DDBJ whole genome shotgun (WGS) entry which is preliminary data.</text>
</comment>
<feature type="binding site" evidence="12">
    <location>
        <begin position="104"/>
        <end position="105"/>
    </location>
    <ligand>
        <name>CoA</name>
        <dbReference type="ChEBI" id="CHEBI:57287"/>
    </ligand>
</feature>
<name>L8JH79_9GAMM</name>
<keyword evidence="7" id="KW-0259">Enterobactin biosynthesis</keyword>
<proteinExistence type="inferred from homology"/>
<comment type="subunit">
    <text evidence="4">EntB, EntD, EntE, and EntF form a multienzyme complex called enterobactin synthase.</text>
</comment>
<dbReference type="Proteomes" id="UP000011134">
    <property type="component" value="Unassembled WGS sequence"/>
</dbReference>
<keyword evidence="13" id="KW-0479">Metal-binding</keyword>
<sequence length="241" mass="27064">MHSISSNFQYSYRQPCFPIVSRSVLCSQINFNIMDIDEYDFFYHRIALPPAFSKMVAKRRCEFLAGRICAQIALNQHDSSLCFDVGIDSDRSPCWPRGIIGSITHTSSVAAACIASTETHSNIGIDTESILSREVCASIASEILTTKELYLLKEKALPKELFVTLAFSAKESIFKAIYKDVGYIFGFDAAMMIEFNHHCMLFVLTKDLSVKWKAGDILNVGYQVVGEHVFTSMLVEQLVEN</sequence>
<comment type="cofactor">
    <cofactor evidence="13">
        <name>Mg(2+)</name>
        <dbReference type="ChEBI" id="CHEBI:18420"/>
    </cofactor>
</comment>
<dbReference type="PANTHER" id="PTHR38096:SF1">
    <property type="entry name" value="ENTEROBACTIN SYNTHASE COMPONENT D"/>
    <property type="match status" value="1"/>
</dbReference>
<dbReference type="GO" id="GO:0008897">
    <property type="term" value="F:holo-[acyl-carrier-protein] synthase activity"/>
    <property type="evidence" value="ECO:0007669"/>
    <property type="project" value="InterPro"/>
</dbReference>